<dbReference type="OrthoDB" id="10429303at2759"/>
<evidence type="ECO:0000256" key="1">
    <source>
        <dbReference type="SAM" id="MobiDB-lite"/>
    </source>
</evidence>
<feature type="region of interest" description="Disordered" evidence="1">
    <location>
        <begin position="36"/>
        <end position="57"/>
    </location>
</feature>
<proteinExistence type="predicted"/>
<evidence type="ECO:0000313" key="3">
    <source>
        <dbReference type="Proteomes" id="UP000076738"/>
    </source>
</evidence>
<keyword evidence="3" id="KW-1185">Reference proteome</keyword>
<dbReference type="AlphaFoldDB" id="A0A167PVN2"/>
<feature type="compositionally biased region" description="Acidic residues" evidence="1">
    <location>
        <begin position="46"/>
        <end position="56"/>
    </location>
</feature>
<evidence type="ECO:0000313" key="2">
    <source>
        <dbReference type="EMBL" id="KZO99162.1"/>
    </source>
</evidence>
<feature type="compositionally biased region" description="Basic and acidic residues" evidence="1">
    <location>
        <begin position="36"/>
        <end position="45"/>
    </location>
</feature>
<dbReference type="EMBL" id="KV417273">
    <property type="protein sequence ID" value="KZO99162.1"/>
    <property type="molecule type" value="Genomic_DNA"/>
</dbReference>
<reference evidence="2 3" key="1">
    <citation type="journal article" date="2016" name="Mol. Biol. Evol.">
        <title>Comparative Genomics of Early-Diverging Mushroom-Forming Fungi Provides Insights into the Origins of Lignocellulose Decay Capabilities.</title>
        <authorList>
            <person name="Nagy L.G."/>
            <person name="Riley R."/>
            <person name="Tritt A."/>
            <person name="Adam C."/>
            <person name="Daum C."/>
            <person name="Floudas D."/>
            <person name="Sun H."/>
            <person name="Yadav J.S."/>
            <person name="Pangilinan J."/>
            <person name="Larsson K.H."/>
            <person name="Matsuura K."/>
            <person name="Barry K."/>
            <person name="Labutti K."/>
            <person name="Kuo R."/>
            <person name="Ohm R.A."/>
            <person name="Bhattacharya S.S."/>
            <person name="Shirouzu T."/>
            <person name="Yoshinaga Y."/>
            <person name="Martin F.M."/>
            <person name="Grigoriev I.V."/>
            <person name="Hibbett D.S."/>
        </authorList>
    </citation>
    <scope>NUCLEOTIDE SEQUENCE [LARGE SCALE GENOMIC DNA]</scope>
    <source>
        <strain evidence="2 3">TUFC12733</strain>
    </source>
</reference>
<name>A0A167PVN2_CALVF</name>
<accession>A0A167PVN2</accession>
<organism evidence="2 3">
    <name type="scientific">Calocera viscosa (strain TUFC12733)</name>
    <dbReference type="NCBI Taxonomy" id="1330018"/>
    <lineage>
        <taxon>Eukaryota</taxon>
        <taxon>Fungi</taxon>
        <taxon>Dikarya</taxon>
        <taxon>Basidiomycota</taxon>
        <taxon>Agaricomycotina</taxon>
        <taxon>Dacrymycetes</taxon>
        <taxon>Dacrymycetales</taxon>
        <taxon>Dacrymycetaceae</taxon>
        <taxon>Calocera</taxon>
    </lineage>
</organism>
<protein>
    <submittedName>
        <fullName evidence="2">Uncharacterized protein</fullName>
    </submittedName>
</protein>
<dbReference type="Proteomes" id="UP000076738">
    <property type="component" value="Unassembled WGS sequence"/>
</dbReference>
<gene>
    <name evidence="2" type="ORF">CALVIDRAFT_534709</name>
</gene>
<sequence>MPPGLWLWWRADLRGGWYAECDEGRVALVRLPSWRDDPASDKNSEEGSEDEEEEEEKAVRIFRAPGGRAEGSIEDVLIDPGQDLVVLITRTPDGSCLTVHFLTLHGLPHPSAHAPTLTYLQTWAGDFPGVKLFASSLSRSLLAIVVLSFLGRTRLNELVVWDWRTGCERRRKTGWRHYETLAFIAERSIVAGCMTGAGPTLDVYTIDADADDAPSAQKGPEDDGGIHLSHSLALPQLREEIRLSLHFSPNRSTPAPTAYPWYCPPTQQLLAVTLRPSRVTSRVAESGLYMLFLLASTLLHPPGLDTLPLPSLEGEPEPEAPPIPWPAWGPEHTRLIPLDPLPHPSGTGFTHNTRAVFPLPASAGSAKFCIVDFSSHALLRDPHAGDVREEEVLPRNPFWQGEVVTRLPYRRAETDEREGLVVWAWLDEERLVLVRREDLGTGEGGGRVLRSLLEVLIM</sequence>